<dbReference type="Pfam" id="PF08002">
    <property type="entry name" value="DUF1697"/>
    <property type="match status" value="1"/>
</dbReference>
<evidence type="ECO:0000313" key="1">
    <source>
        <dbReference type="EMBL" id="TQR14134.1"/>
    </source>
</evidence>
<reference evidence="1 2" key="1">
    <citation type="submission" date="2019-05" db="EMBL/GenBank/DDBJ databases">
        <title>Psychrobacillus vulpis sp. nov., a new species isolated from feces of a red fox that inhabits in The Tablas de Daimiel Natural Park, Albacete, Spain.</title>
        <authorList>
            <person name="Rodriguez M."/>
            <person name="Reina J.C."/>
            <person name="Bejar V."/>
            <person name="Llamas I."/>
        </authorList>
    </citation>
    <scope>NUCLEOTIDE SEQUENCE [LARGE SCALE GENOMIC DNA]</scope>
    <source>
        <strain evidence="1 2">NHI-2</strain>
    </source>
</reference>
<dbReference type="PANTHER" id="PTHR36439">
    <property type="entry name" value="BLL4334 PROTEIN"/>
    <property type="match status" value="1"/>
</dbReference>
<dbReference type="AlphaFoldDB" id="A0A544T9K0"/>
<dbReference type="Proteomes" id="UP000318937">
    <property type="component" value="Unassembled WGS sequence"/>
</dbReference>
<accession>A0A544T9K0</accession>
<dbReference type="EMBL" id="VDGG01000021">
    <property type="protein sequence ID" value="TQR14134.1"/>
    <property type="molecule type" value="Genomic_DNA"/>
</dbReference>
<protein>
    <submittedName>
        <fullName evidence="1">DUF1697 domain-containing protein</fullName>
    </submittedName>
</protein>
<organism evidence="1 2">
    <name type="scientific">Psychrobacillus soli</name>
    <dbReference type="NCBI Taxonomy" id="1543965"/>
    <lineage>
        <taxon>Bacteria</taxon>
        <taxon>Bacillati</taxon>
        <taxon>Bacillota</taxon>
        <taxon>Bacilli</taxon>
        <taxon>Bacillales</taxon>
        <taxon>Bacillaceae</taxon>
        <taxon>Psychrobacillus</taxon>
    </lineage>
</organism>
<gene>
    <name evidence="1" type="ORF">FG383_11520</name>
</gene>
<evidence type="ECO:0000313" key="2">
    <source>
        <dbReference type="Proteomes" id="UP000318937"/>
    </source>
</evidence>
<comment type="caution">
    <text evidence="1">The sequence shown here is derived from an EMBL/GenBank/DDBJ whole genome shotgun (WGS) entry which is preliminary data.</text>
</comment>
<proteinExistence type="predicted"/>
<name>A0A544T9K0_9BACI</name>
<dbReference type="PANTHER" id="PTHR36439:SF1">
    <property type="entry name" value="DUF1697 DOMAIN-CONTAINING PROTEIN"/>
    <property type="match status" value="1"/>
</dbReference>
<keyword evidence="2" id="KW-1185">Reference proteome</keyword>
<dbReference type="InterPro" id="IPR012545">
    <property type="entry name" value="DUF1697"/>
</dbReference>
<sequence>MSVSFVALLRGINLGAKNKVDMKSLKALFEEMDYENVRTYIQTGNVIFDNAAYDILRLENALRETYGFDIPVVVRSNEELEEIQQHPIFLKDQVYVMFLAHEVSDEQLALLDSLIDDEFVVWNRRNVIISLSKNYHQTKFTNAFFEKKLDMASTARNKNTVNKIVMKM</sequence>
<dbReference type="PIRSF" id="PIRSF008502">
    <property type="entry name" value="UCP008502"/>
    <property type="match status" value="1"/>
</dbReference>
<dbReference type="Gene3D" id="3.30.70.1280">
    <property type="entry name" value="SP0830-like domains"/>
    <property type="match status" value="1"/>
</dbReference>
<dbReference type="SUPFAM" id="SSF160379">
    <property type="entry name" value="SP0830-like"/>
    <property type="match status" value="1"/>
</dbReference>
<dbReference type="OrthoDB" id="9806494at2"/>